<dbReference type="Gene3D" id="3.40.50.1820">
    <property type="entry name" value="alpha/beta hydrolase"/>
    <property type="match status" value="1"/>
</dbReference>
<dbReference type="InterPro" id="IPR043796">
    <property type="entry name" value="ESX-1_EspA/EspE-like"/>
</dbReference>
<comment type="caution">
    <text evidence="4">The sequence shown here is derived from an EMBL/GenBank/DDBJ whole genome shotgun (WGS) entry which is preliminary data.</text>
</comment>
<evidence type="ECO:0000256" key="1">
    <source>
        <dbReference type="SAM" id="MobiDB-lite"/>
    </source>
</evidence>
<dbReference type="GeneID" id="74305384"/>
<dbReference type="AlphaFoldDB" id="A0A5N5UYD8"/>
<evidence type="ECO:0000259" key="2">
    <source>
        <dbReference type="Pfam" id="PF06259"/>
    </source>
</evidence>
<feature type="domain" description="DUF1023" evidence="2">
    <location>
        <begin position="258"/>
        <end position="437"/>
    </location>
</feature>
<dbReference type="InterPro" id="IPR010427">
    <property type="entry name" value="DUF1023"/>
</dbReference>
<evidence type="ECO:0000259" key="3">
    <source>
        <dbReference type="Pfam" id="PF18879"/>
    </source>
</evidence>
<feature type="domain" description="ESX-1 secretion-associated protein EspA/EspE-like" evidence="3">
    <location>
        <begin position="18"/>
        <end position="99"/>
    </location>
</feature>
<dbReference type="RefSeq" id="WP_061481871.1">
    <property type="nucleotide sequence ID" value="NZ_ANBO01000012.1"/>
</dbReference>
<sequence>MSAIDAFYRVWADARQTFGNGTPQRGETYDKSAQLTTFARTLDQAAPGQRWTGAAAGAYAGANTEHQQVFSRLAELDRQVATHVAASAEVVAAGRRNLDALRDWVTAAAGSVPPGRLRDVMLTQIANKGLAELSEVVRRSNAESNTIAESLRRLGPQFDALGSEQRFGGKESGGDEQTDRDDKDDTAEDDGPKKTDMSSGDIEAIDQANRELLAEMRAEYEQLPDGQVETDRLNDIAAIERALEVPGSHLVYLEKPDDPSQMVPAATSVGDPFTADHVSVTVPGVGSSTRDSIHNMTGEAAELRNEALDIADAVGTNTSVATVAWVGYQPPLNMGQGSVLNDDLAQAGASNLTSFLADLDAASHNPNQTTALFGHSYGSLTSGIALKEGASEFVDNAVLYGSPGFQATKPADLGMTDDNFFVMAAPDDLINQIGALAPLHGWGSDPNEILRNSDGSLRFRFQHLETSAGLTPIEGYEAKTGASGHSDYPRDAGERMTGYNLAAILLNRPDLAVKETPYGWH</sequence>
<dbReference type="Pfam" id="PF06259">
    <property type="entry name" value="Abhydrolase_8"/>
    <property type="match status" value="1"/>
</dbReference>
<keyword evidence="5" id="KW-1185">Reference proteome</keyword>
<dbReference type="EMBL" id="ANBP01000023">
    <property type="protein sequence ID" value="KAB7754665.1"/>
    <property type="molecule type" value="Genomic_DNA"/>
</dbReference>
<protein>
    <submittedName>
        <fullName evidence="4">Uncharacterized protein</fullName>
    </submittedName>
</protein>
<dbReference type="Proteomes" id="UP000325690">
    <property type="component" value="Unassembled WGS sequence"/>
</dbReference>
<name>A0A5N5UYD8_MYCPH</name>
<feature type="region of interest" description="Disordered" evidence="1">
    <location>
        <begin position="158"/>
        <end position="203"/>
    </location>
</feature>
<proteinExistence type="predicted"/>
<feature type="compositionally biased region" description="Acidic residues" evidence="1">
    <location>
        <begin position="174"/>
        <end position="189"/>
    </location>
</feature>
<evidence type="ECO:0000313" key="4">
    <source>
        <dbReference type="EMBL" id="KAB7754665.1"/>
    </source>
</evidence>
<accession>A0A5N5UYD8</accession>
<dbReference type="Pfam" id="PF18879">
    <property type="entry name" value="EspA_EspE"/>
    <property type="match status" value="1"/>
</dbReference>
<dbReference type="InterPro" id="IPR029058">
    <property type="entry name" value="AB_hydrolase_fold"/>
</dbReference>
<reference evidence="4 5" key="1">
    <citation type="submission" date="2012-10" db="EMBL/GenBank/DDBJ databases">
        <title>The draft sequence of the Mycobacterium pheli genome.</title>
        <authorList>
            <person name="Pettersson B.M.F."/>
            <person name="Das S."/>
            <person name="Dasgupta S."/>
            <person name="Bhattacharya A."/>
            <person name="Kirsebom L.A."/>
        </authorList>
    </citation>
    <scope>NUCLEOTIDE SEQUENCE [LARGE SCALE GENOMIC DNA]</scope>
    <source>
        <strain evidence="4 5">CCUG 21000</strain>
    </source>
</reference>
<dbReference type="SUPFAM" id="SSF53474">
    <property type="entry name" value="alpha/beta-Hydrolases"/>
    <property type="match status" value="1"/>
</dbReference>
<evidence type="ECO:0000313" key="5">
    <source>
        <dbReference type="Proteomes" id="UP000325690"/>
    </source>
</evidence>
<gene>
    <name evidence="4" type="ORF">MPHL21000_16090</name>
</gene>
<organism evidence="4 5">
    <name type="scientific">Mycolicibacterium phlei DSM 43239 = CCUG 21000</name>
    <dbReference type="NCBI Taxonomy" id="1226750"/>
    <lineage>
        <taxon>Bacteria</taxon>
        <taxon>Bacillati</taxon>
        <taxon>Actinomycetota</taxon>
        <taxon>Actinomycetes</taxon>
        <taxon>Mycobacteriales</taxon>
        <taxon>Mycobacteriaceae</taxon>
        <taxon>Mycolicibacterium</taxon>
    </lineage>
</organism>